<name>A0AAV7SDL6_PLEWA</name>
<organism evidence="1 2">
    <name type="scientific">Pleurodeles waltl</name>
    <name type="common">Iberian ribbed newt</name>
    <dbReference type="NCBI Taxonomy" id="8319"/>
    <lineage>
        <taxon>Eukaryota</taxon>
        <taxon>Metazoa</taxon>
        <taxon>Chordata</taxon>
        <taxon>Craniata</taxon>
        <taxon>Vertebrata</taxon>
        <taxon>Euteleostomi</taxon>
        <taxon>Amphibia</taxon>
        <taxon>Batrachia</taxon>
        <taxon>Caudata</taxon>
        <taxon>Salamandroidea</taxon>
        <taxon>Salamandridae</taxon>
        <taxon>Pleurodelinae</taxon>
        <taxon>Pleurodeles</taxon>
    </lineage>
</organism>
<proteinExistence type="predicted"/>
<evidence type="ECO:0000313" key="2">
    <source>
        <dbReference type="Proteomes" id="UP001066276"/>
    </source>
</evidence>
<comment type="caution">
    <text evidence="1">The sequence shown here is derived from an EMBL/GenBank/DDBJ whole genome shotgun (WGS) entry which is preliminary data.</text>
</comment>
<dbReference type="EMBL" id="JANPWB010000008">
    <property type="protein sequence ID" value="KAJ1162287.1"/>
    <property type="molecule type" value="Genomic_DNA"/>
</dbReference>
<dbReference type="Proteomes" id="UP001066276">
    <property type="component" value="Chromosome 4_2"/>
</dbReference>
<protein>
    <submittedName>
        <fullName evidence="1">Uncharacterized protein</fullName>
    </submittedName>
</protein>
<keyword evidence="2" id="KW-1185">Reference proteome</keyword>
<sequence length="70" mass="7499">MCEPSWDAAHLDEEVSETHFLACRDRGKGPDVSGVKGEVAFETAQDAGCGHRRRGLARPKAGTVLYPTAS</sequence>
<dbReference type="AlphaFoldDB" id="A0AAV7SDL6"/>
<accession>A0AAV7SDL6</accession>
<evidence type="ECO:0000313" key="1">
    <source>
        <dbReference type="EMBL" id="KAJ1162287.1"/>
    </source>
</evidence>
<reference evidence="1" key="1">
    <citation type="journal article" date="2022" name="bioRxiv">
        <title>Sequencing and chromosome-scale assembly of the giantPleurodeles waltlgenome.</title>
        <authorList>
            <person name="Brown T."/>
            <person name="Elewa A."/>
            <person name="Iarovenko S."/>
            <person name="Subramanian E."/>
            <person name="Araus A.J."/>
            <person name="Petzold A."/>
            <person name="Susuki M."/>
            <person name="Suzuki K.-i.T."/>
            <person name="Hayashi T."/>
            <person name="Toyoda A."/>
            <person name="Oliveira C."/>
            <person name="Osipova E."/>
            <person name="Leigh N.D."/>
            <person name="Simon A."/>
            <person name="Yun M.H."/>
        </authorList>
    </citation>
    <scope>NUCLEOTIDE SEQUENCE</scope>
    <source>
        <strain evidence="1">20211129_DDA</strain>
        <tissue evidence="1">Liver</tissue>
    </source>
</reference>
<gene>
    <name evidence="1" type="ORF">NDU88_002755</name>
</gene>